<accession>A0ABQ9K1I4</accession>
<sequence length="99" mass="10718">MSEDDYPYEAINDTCKFDATKIVTNISGYVHVKAADEEALRVAVGTVGPISVAVDAHGLQLYKEGIYNDDVHCGNSTWDLNHGILVVGYGEEKARSTGK</sequence>
<proteinExistence type="inferred from homology"/>
<dbReference type="InterPro" id="IPR013128">
    <property type="entry name" value="Peptidase_C1A"/>
</dbReference>
<dbReference type="Gene3D" id="3.90.70.10">
    <property type="entry name" value="Cysteine proteinases"/>
    <property type="match status" value="1"/>
</dbReference>
<comment type="caution">
    <text evidence="3">The sequence shown here is derived from an EMBL/GenBank/DDBJ whole genome shotgun (WGS) entry which is preliminary data.</text>
</comment>
<evidence type="ECO:0000313" key="4">
    <source>
        <dbReference type="Proteomes" id="UP001162164"/>
    </source>
</evidence>
<dbReference type="Proteomes" id="UP001162164">
    <property type="component" value="Unassembled WGS sequence"/>
</dbReference>
<dbReference type="InterPro" id="IPR025660">
    <property type="entry name" value="Pept_his_AS"/>
</dbReference>
<dbReference type="InterPro" id="IPR038765">
    <property type="entry name" value="Papain-like_cys_pep_sf"/>
</dbReference>
<gene>
    <name evidence="3" type="ORF">NQ317_007470</name>
</gene>
<protein>
    <recommendedName>
        <fullName evidence="2">Peptidase C1A papain C-terminal domain-containing protein</fullName>
    </recommendedName>
</protein>
<evidence type="ECO:0000256" key="1">
    <source>
        <dbReference type="ARBA" id="ARBA00008455"/>
    </source>
</evidence>
<name>A0ABQ9K1I4_9CUCU</name>
<dbReference type="EMBL" id="JAPWTJ010000043">
    <property type="protein sequence ID" value="KAJ8984238.1"/>
    <property type="molecule type" value="Genomic_DNA"/>
</dbReference>
<evidence type="ECO:0000259" key="2">
    <source>
        <dbReference type="Pfam" id="PF00112"/>
    </source>
</evidence>
<dbReference type="PANTHER" id="PTHR12411">
    <property type="entry name" value="CYSTEINE PROTEASE FAMILY C1-RELATED"/>
    <property type="match status" value="1"/>
</dbReference>
<dbReference type="InterPro" id="IPR000668">
    <property type="entry name" value="Peptidase_C1A_C"/>
</dbReference>
<organism evidence="3 4">
    <name type="scientific">Molorchus minor</name>
    <dbReference type="NCBI Taxonomy" id="1323400"/>
    <lineage>
        <taxon>Eukaryota</taxon>
        <taxon>Metazoa</taxon>
        <taxon>Ecdysozoa</taxon>
        <taxon>Arthropoda</taxon>
        <taxon>Hexapoda</taxon>
        <taxon>Insecta</taxon>
        <taxon>Pterygota</taxon>
        <taxon>Neoptera</taxon>
        <taxon>Endopterygota</taxon>
        <taxon>Coleoptera</taxon>
        <taxon>Polyphaga</taxon>
        <taxon>Cucujiformia</taxon>
        <taxon>Chrysomeloidea</taxon>
        <taxon>Cerambycidae</taxon>
        <taxon>Lamiinae</taxon>
        <taxon>Monochamini</taxon>
        <taxon>Molorchus</taxon>
    </lineage>
</organism>
<dbReference type="SUPFAM" id="SSF54001">
    <property type="entry name" value="Cysteine proteinases"/>
    <property type="match status" value="1"/>
</dbReference>
<keyword evidence="4" id="KW-1185">Reference proteome</keyword>
<dbReference type="PROSITE" id="PS00639">
    <property type="entry name" value="THIOL_PROTEASE_HIS"/>
    <property type="match status" value="1"/>
</dbReference>
<comment type="similarity">
    <text evidence="1">Belongs to the peptidase C1 family.</text>
</comment>
<dbReference type="Pfam" id="PF00112">
    <property type="entry name" value="Peptidase_C1"/>
    <property type="match status" value="1"/>
</dbReference>
<feature type="domain" description="Peptidase C1A papain C-terminal" evidence="2">
    <location>
        <begin position="2"/>
        <end position="94"/>
    </location>
</feature>
<reference evidence="3" key="1">
    <citation type="journal article" date="2023" name="Insect Mol. Biol.">
        <title>Genome sequencing provides insights into the evolution of gene families encoding plant cell wall-degrading enzymes in longhorned beetles.</title>
        <authorList>
            <person name="Shin N.R."/>
            <person name="Okamura Y."/>
            <person name="Kirsch R."/>
            <person name="Pauchet Y."/>
        </authorList>
    </citation>
    <scope>NUCLEOTIDE SEQUENCE</scope>
    <source>
        <strain evidence="3">MMC_N1</strain>
    </source>
</reference>
<evidence type="ECO:0000313" key="3">
    <source>
        <dbReference type="EMBL" id="KAJ8984238.1"/>
    </source>
</evidence>